<protein>
    <recommendedName>
        <fullName evidence="4">Secreted protein</fullName>
    </recommendedName>
</protein>
<keyword evidence="1" id="KW-0732">Signal</keyword>
<evidence type="ECO:0000256" key="1">
    <source>
        <dbReference type="SAM" id="SignalP"/>
    </source>
</evidence>
<evidence type="ECO:0000313" key="3">
    <source>
        <dbReference type="Proteomes" id="UP000069272"/>
    </source>
</evidence>
<evidence type="ECO:0008006" key="4">
    <source>
        <dbReference type="Google" id="ProtNLM"/>
    </source>
</evidence>
<feature type="signal peptide" evidence="1">
    <location>
        <begin position="1"/>
        <end position="22"/>
    </location>
</feature>
<name>A0A182FY15_ANOAL</name>
<reference evidence="2" key="2">
    <citation type="submission" date="2022-08" db="UniProtKB">
        <authorList>
            <consortium name="EnsemblMetazoa"/>
        </authorList>
    </citation>
    <scope>IDENTIFICATION</scope>
    <source>
        <strain evidence="2">STECLA/ALBI9_A</strain>
    </source>
</reference>
<sequence length="110" mass="11774">MENSSVALSLSLVLAPLGVGRGLGENSVPFPPSDCVPFRFQPGGGFAWFVRCVSAYWLHHFSVSLLLLLQGNPARNEFLGKVGLASCLHQAPVSIIDRLQSIITAAEPVE</sequence>
<organism evidence="2 3">
    <name type="scientific">Anopheles albimanus</name>
    <name type="common">New world malaria mosquito</name>
    <dbReference type="NCBI Taxonomy" id="7167"/>
    <lineage>
        <taxon>Eukaryota</taxon>
        <taxon>Metazoa</taxon>
        <taxon>Ecdysozoa</taxon>
        <taxon>Arthropoda</taxon>
        <taxon>Hexapoda</taxon>
        <taxon>Insecta</taxon>
        <taxon>Pterygota</taxon>
        <taxon>Neoptera</taxon>
        <taxon>Endopterygota</taxon>
        <taxon>Diptera</taxon>
        <taxon>Nematocera</taxon>
        <taxon>Culicoidea</taxon>
        <taxon>Culicidae</taxon>
        <taxon>Anophelinae</taxon>
        <taxon>Anopheles</taxon>
    </lineage>
</organism>
<dbReference type="Proteomes" id="UP000069272">
    <property type="component" value="Chromosome 3L"/>
</dbReference>
<accession>A0A182FY15</accession>
<proteinExistence type="predicted"/>
<dbReference type="VEuPathDB" id="VectorBase:AALB014521"/>
<feature type="chain" id="PRO_5045233301" description="Secreted protein" evidence="1">
    <location>
        <begin position="23"/>
        <end position="110"/>
    </location>
</feature>
<dbReference type="EnsemblMetazoa" id="AALB014521-RA">
    <property type="protein sequence ID" value="AALB014521-PA"/>
    <property type="gene ID" value="AALB014521"/>
</dbReference>
<dbReference type="AlphaFoldDB" id="A0A182FY15"/>
<reference evidence="2 3" key="1">
    <citation type="journal article" date="2017" name="G3 (Bethesda)">
        <title>The Physical Genome Mapping of Anopheles albimanus Corrected Scaffold Misassemblies and Identified Interarm Rearrangements in Genus Anopheles.</title>
        <authorList>
            <person name="Artemov G.N."/>
            <person name="Peery A.N."/>
            <person name="Jiang X."/>
            <person name="Tu Z."/>
            <person name="Stegniy V.N."/>
            <person name="Sharakhova M.V."/>
            <person name="Sharakhov I.V."/>
        </authorList>
    </citation>
    <scope>NUCLEOTIDE SEQUENCE [LARGE SCALE GENOMIC DNA]</scope>
    <source>
        <strain evidence="2 3">ALBI9_A</strain>
    </source>
</reference>
<evidence type="ECO:0000313" key="2">
    <source>
        <dbReference type="EnsemblMetazoa" id="AALB014521-PA"/>
    </source>
</evidence>
<keyword evidence="3" id="KW-1185">Reference proteome</keyword>